<dbReference type="Proteomes" id="UP001197684">
    <property type="component" value="Unassembled WGS sequence"/>
</dbReference>
<evidence type="ECO:0000313" key="23">
    <source>
        <dbReference type="Proteomes" id="UP000479563"/>
    </source>
</evidence>
<name>A0A174J3N3_9FIRM</name>
<dbReference type="EMBL" id="QRXG01000010">
    <property type="protein sequence ID" value="RGT81568.1"/>
    <property type="molecule type" value="Genomic_DNA"/>
</dbReference>
<evidence type="ECO:0000313" key="20">
    <source>
        <dbReference type="Proteomes" id="UP000284296"/>
    </source>
</evidence>
<evidence type="ECO:0000313" key="14">
    <source>
        <dbReference type="Proteomes" id="UP000095602"/>
    </source>
</evidence>
<dbReference type="EMBL" id="QSFZ01000013">
    <property type="protein sequence ID" value="RHA90600.1"/>
    <property type="molecule type" value="Genomic_DNA"/>
</dbReference>
<evidence type="ECO:0000313" key="8">
    <source>
        <dbReference type="EMBL" id="RGK45045.1"/>
    </source>
</evidence>
<dbReference type="Proteomes" id="UP000095673">
    <property type="component" value="Unassembled WGS sequence"/>
</dbReference>
<reference evidence="14 15" key="1">
    <citation type="submission" date="2015-09" db="EMBL/GenBank/DDBJ databases">
        <authorList>
            <consortium name="Pathogen Informatics"/>
        </authorList>
    </citation>
    <scope>NUCLEOTIDE SEQUENCE [LARGE SCALE GENOMIC DNA]</scope>
    <source>
        <strain evidence="2 14">2789STDY5834884</strain>
        <strain evidence="1 15">2789STDY5834968</strain>
    </source>
</reference>
<dbReference type="InterPro" id="IPR007739">
    <property type="entry name" value="RgpF"/>
</dbReference>
<dbReference type="EMBL" id="JAAIMP010000004">
    <property type="protein sequence ID" value="NSC76564.1"/>
    <property type="molecule type" value="Genomic_DNA"/>
</dbReference>
<evidence type="ECO:0000313" key="15">
    <source>
        <dbReference type="Proteomes" id="UP000095673"/>
    </source>
</evidence>
<evidence type="ECO:0000313" key="21">
    <source>
        <dbReference type="Proteomes" id="UP000286220"/>
    </source>
</evidence>
<protein>
    <submittedName>
        <fullName evidence="3">Rhamnan synthesis F family protein</fullName>
    </submittedName>
    <submittedName>
        <fullName evidence="2">Rhamnan synthesis protein F</fullName>
    </submittedName>
</protein>
<dbReference type="EMBL" id="JAJCJK010000007">
    <property type="protein sequence ID" value="MCB6938002.1"/>
    <property type="molecule type" value="Genomic_DNA"/>
</dbReference>
<evidence type="ECO:0000313" key="3">
    <source>
        <dbReference type="EMBL" id="MCB6938002.1"/>
    </source>
</evidence>
<dbReference type="EMBL" id="JAJCJQ010000002">
    <property type="protein sequence ID" value="MCB6959899.1"/>
    <property type="molecule type" value="Genomic_DNA"/>
</dbReference>
<proteinExistence type="predicted"/>
<dbReference type="Proteomes" id="UP001197741">
    <property type="component" value="Unassembled WGS sequence"/>
</dbReference>
<evidence type="ECO:0000313" key="17">
    <source>
        <dbReference type="Proteomes" id="UP000261052"/>
    </source>
</evidence>
<dbReference type="Proteomes" id="UP000095602">
    <property type="component" value="Unassembled WGS sequence"/>
</dbReference>
<evidence type="ECO:0000313" key="19">
    <source>
        <dbReference type="Proteomes" id="UP000283683"/>
    </source>
</evidence>
<evidence type="ECO:0000313" key="4">
    <source>
        <dbReference type="EMBL" id="MCB6959899.1"/>
    </source>
</evidence>
<reference evidence="13 22" key="4">
    <citation type="submission" date="2019-08" db="EMBL/GenBank/DDBJ databases">
        <authorList>
            <person name="Duncan S."/>
            <person name="Walker A."/>
        </authorList>
    </citation>
    <scope>NUCLEOTIDE SEQUENCE [LARGE SCALE GENOMIC DNA]</scope>
    <source>
        <strain evidence="13 22">L2-21</strain>
    </source>
</reference>
<accession>A0A174J3N3</accession>
<dbReference type="EMBL" id="CYXM01000001">
    <property type="protein sequence ID" value="CUM75357.1"/>
    <property type="molecule type" value="Genomic_DNA"/>
</dbReference>
<evidence type="ECO:0000313" key="2">
    <source>
        <dbReference type="EMBL" id="CUO93311.1"/>
    </source>
</evidence>
<reference evidence="6" key="6">
    <citation type="journal article" date="2020" name="Cell Host Microbe">
        <title>Functional and Genomic Variation between Human-Derived Isolates of Lachnospiraceae Reveals Inter- and Intra-Species Diversity.</title>
        <authorList>
            <person name="Sorbara M.T."/>
            <person name="Littmann E.R."/>
            <person name="Fontana E."/>
            <person name="Moody T.U."/>
            <person name="Kohout C.E."/>
            <person name="Gjonbalaj M."/>
            <person name="Eaton V."/>
            <person name="Seok R."/>
            <person name="Leiner I.M."/>
            <person name="Pamer E.G."/>
        </authorList>
    </citation>
    <scope>NUCLEOTIDE SEQUENCE</scope>
    <source>
        <strain evidence="6">MSK.16.45</strain>
    </source>
</reference>
<dbReference type="EMBL" id="QSOB01000002">
    <property type="protein sequence ID" value="RGI70467.1"/>
    <property type="molecule type" value="Genomic_DNA"/>
</dbReference>
<evidence type="ECO:0000313" key="1">
    <source>
        <dbReference type="EMBL" id="CUM75357.1"/>
    </source>
</evidence>
<dbReference type="Proteomes" id="UP000286220">
    <property type="component" value="Unassembled WGS sequence"/>
</dbReference>
<reference evidence="6" key="7">
    <citation type="submission" date="2020-02" db="EMBL/GenBank/DDBJ databases">
        <authorList>
            <person name="Littmann E."/>
            <person name="Sorbara M."/>
        </authorList>
    </citation>
    <scope>NUCLEOTIDE SEQUENCE</scope>
    <source>
        <strain evidence="6">MSK.16.45</strain>
    </source>
</reference>
<dbReference type="EMBL" id="QSQP01000002">
    <property type="protein sequence ID" value="RGK45045.1"/>
    <property type="molecule type" value="Genomic_DNA"/>
</dbReference>
<dbReference type="RefSeq" id="WP_055237011.1">
    <property type="nucleotide sequence ID" value="NZ_CYXM01000001.1"/>
</dbReference>
<dbReference type="Proteomes" id="UP000284296">
    <property type="component" value="Unassembled WGS sequence"/>
</dbReference>
<dbReference type="Proteomes" id="UP000260642">
    <property type="component" value="Unassembled WGS sequence"/>
</dbReference>
<evidence type="ECO:0000313" key="7">
    <source>
        <dbReference type="EMBL" id="RGI70467.1"/>
    </source>
</evidence>
<dbReference type="Proteomes" id="UP000324325">
    <property type="component" value="Unassembled WGS sequence"/>
</dbReference>
<reference evidence="13 22" key="5">
    <citation type="submission" date="2019-09" db="EMBL/GenBank/DDBJ databases">
        <title>Strain-level analysis of Eubacterium rectale using genomes from metagenomes.</title>
        <authorList>
            <person name="Karcher N."/>
            <person name="Segata N."/>
        </authorList>
    </citation>
    <scope>NUCLEOTIDE SEQUENCE [LARGE SCALE GENOMIC DNA]</scope>
    <source>
        <strain evidence="13 22">L2-21</strain>
    </source>
</reference>
<organism evidence="2 14">
    <name type="scientific">Agathobacter rectalis</name>
    <dbReference type="NCBI Taxonomy" id="39491"/>
    <lineage>
        <taxon>Bacteria</taxon>
        <taxon>Bacillati</taxon>
        <taxon>Bacillota</taxon>
        <taxon>Clostridia</taxon>
        <taxon>Lachnospirales</taxon>
        <taxon>Lachnospiraceae</taxon>
        <taxon>Agathobacter</taxon>
    </lineage>
</organism>
<dbReference type="Proteomes" id="UP000283683">
    <property type="component" value="Unassembled WGS sequence"/>
</dbReference>
<evidence type="ECO:0000313" key="9">
    <source>
        <dbReference type="EMBL" id="RGT81568.1"/>
    </source>
</evidence>
<gene>
    <name evidence="12" type="ORF">DW001_09455</name>
    <name evidence="11" type="ORF">DW912_11760</name>
    <name evidence="10" type="ORF">DWV45_01140</name>
    <name evidence="9" type="ORF">DWX06_07610</name>
    <name evidence="8" type="ORF">DXD13_02250</name>
    <name evidence="7" type="ORF">DXD95_02030</name>
    <name evidence="2" type="ORF">ERS852497_01322</name>
    <name evidence="1" type="ORF">ERS852580_00414</name>
    <name evidence="13" type="ORF">FYL37_07730</name>
    <name evidence="6" type="ORF">G4312_04545</name>
    <name evidence="5" type="ORF">GKE07_02230</name>
    <name evidence="3" type="ORF">LIZ56_06195</name>
    <name evidence="4" type="ORF">LIZ82_03150</name>
</gene>
<dbReference type="EMBL" id="CZAJ01000010">
    <property type="protein sequence ID" value="CUO93311.1"/>
    <property type="molecule type" value="Genomic_DNA"/>
</dbReference>
<dbReference type="Proteomes" id="UP000266698">
    <property type="component" value="Unassembled WGS sequence"/>
</dbReference>
<dbReference type="Proteomes" id="UP000479563">
    <property type="component" value="Unassembled WGS sequence"/>
</dbReference>
<dbReference type="Proteomes" id="UP000261052">
    <property type="component" value="Unassembled WGS sequence"/>
</dbReference>
<dbReference type="OrthoDB" id="9815339at2"/>
<dbReference type="Proteomes" id="UP001193756">
    <property type="component" value="Unassembled WGS sequence"/>
</dbReference>
<evidence type="ECO:0000313" key="6">
    <source>
        <dbReference type="EMBL" id="NSC76564.1"/>
    </source>
</evidence>
<evidence type="ECO:0000313" key="16">
    <source>
        <dbReference type="Proteomes" id="UP000260642"/>
    </source>
</evidence>
<dbReference type="Pfam" id="PF05045">
    <property type="entry name" value="RgpF"/>
    <property type="match status" value="1"/>
</dbReference>
<evidence type="ECO:0000313" key="11">
    <source>
        <dbReference type="EMBL" id="RHA90600.1"/>
    </source>
</evidence>
<reference evidence="16 17" key="2">
    <citation type="submission" date="2018-08" db="EMBL/GenBank/DDBJ databases">
        <title>A genome reference for cultivated species of the human gut microbiota.</title>
        <authorList>
            <person name="Zou Y."/>
            <person name="Xue W."/>
            <person name="Luo G."/>
        </authorList>
    </citation>
    <scope>NUCLEOTIDE SEQUENCE [LARGE SCALE GENOMIC DNA]</scope>
    <source>
        <strain evidence="10 19">AF06-19</strain>
        <strain evidence="9 20">AF18-16LB</strain>
        <strain evidence="12 18">AF36-2BH</strain>
        <strain evidence="11 21">AM42-17AT</strain>
        <strain evidence="8 17">TF11-15AC</strain>
        <strain evidence="7 16">TM10-3</strain>
    </source>
</reference>
<dbReference type="EMBL" id="VSTG01000008">
    <property type="protein sequence ID" value="TYL58092.1"/>
    <property type="molecule type" value="Genomic_DNA"/>
</dbReference>
<evidence type="ECO:0000313" key="10">
    <source>
        <dbReference type="EMBL" id="RGW89713.1"/>
    </source>
</evidence>
<reference evidence="3" key="8">
    <citation type="submission" date="2021-10" db="EMBL/GenBank/DDBJ databases">
        <title>Collection of gut derived symbiotic bacterial strains cultured from healthy donors.</title>
        <authorList>
            <person name="Lin H."/>
            <person name="Littmann E."/>
            <person name="Kohout C."/>
            <person name="Pamer E.G."/>
        </authorList>
    </citation>
    <scope>NUCLEOTIDE SEQUENCE</scope>
    <source>
        <strain evidence="4">DFI.7.28A</strain>
        <strain evidence="3">DFI.9.42</strain>
    </source>
</reference>
<dbReference type="EMBL" id="QRPB01000010">
    <property type="protein sequence ID" value="RHL78696.1"/>
    <property type="molecule type" value="Genomic_DNA"/>
</dbReference>
<evidence type="ECO:0000313" key="13">
    <source>
        <dbReference type="EMBL" id="TYL58092.1"/>
    </source>
</evidence>
<reference evidence="5 23" key="3">
    <citation type="journal article" date="2019" name="Nat. Med.">
        <title>A library of human gut bacterial isolates paired with longitudinal multiomics data enables mechanistic microbiome research.</title>
        <authorList>
            <person name="Poyet M."/>
            <person name="Groussin M."/>
            <person name="Gibbons S.M."/>
            <person name="Avila-Pacheco J."/>
            <person name="Jiang X."/>
            <person name="Kearney S.M."/>
            <person name="Perrotta A.R."/>
            <person name="Berdy B."/>
            <person name="Zhao S."/>
            <person name="Lieberman T.D."/>
            <person name="Swanson P.K."/>
            <person name="Smith M."/>
            <person name="Roesemann S."/>
            <person name="Alexander J.E."/>
            <person name="Rich S.A."/>
            <person name="Livny J."/>
            <person name="Vlamakis H."/>
            <person name="Clish C."/>
            <person name="Bullock K."/>
            <person name="Deik A."/>
            <person name="Scott J."/>
            <person name="Pierce K.A."/>
            <person name="Xavier R.J."/>
            <person name="Alm E.J."/>
        </authorList>
    </citation>
    <scope>NUCLEOTIDE SEQUENCE [LARGE SCALE GENOMIC DNA]</scope>
    <source>
        <strain evidence="5 23">BIOML-A11</strain>
    </source>
</reference>
<sequence length="761" mass="88171">MVLNKNDVKRLIIYFIYDKDGIVDDYIIYMLNALRQNASEIVAVVNGTLENKSKDKLLSITNNVIERENKGFDVWAYKTAIDQYGWEKLVKFDEMIMMNFTIMGPVYPLNEMFECMDAKDLDFWGVTKFHKYENGDPFGTIKVGYIPEHIQSHFIAVRNSMIKSKQFQNYWNKMGEINDYRDAVGKHEAMFTKRFSEMGFKWDVYADMGEEYNNHPILCATREMIEKKRCPFFKRRSFMQSYDNIISDTFGQSALEAYNYIDQNTDYDVDMIWQNILRLENQADIKKNMQLNYILSSKSSNIDAGIIKARKIALVMHCYFEDLTEYCLHYASMMPESADIYITVPCEKNKEIVEQAFKQLNNNVQVIVIQNRGRDVSALLVATKKFIMNYDYVCFMHDKKVTQLKPETIGYGFSYKCFENMLGSKNVVLNAIETFEENPRLGMLMPPPPNHGDYYITLGLEWGMNFENTKNLAKELGITVPIDEKKEPIAPLGTMFWFRPRAMKLLFDRDWEYEDFPPEPNAIDGTLLHAIERIYSYVVQQEGYYPAWALSDKCADIEITNLNYMLRTMNNVVFHEGPGAGKFEDVINGLHSEFGYGNCGNALEAGLKNSSLYLNNDGVYNEKYKVDASNKSKDNDKFEYEFDIKKMDNAIREIRWDPGENANVTINDVVVTVTCENDIEKKYSIEDVTTNGIDLGNHIVFVIPDPQVIISLGGKYHVSKVTIEGHGVRRISDLDNHKISRRSRTVFQKITRVCNKLKNKL</sequence>
<evidence type="ECO:0000313" key="22">
    <source>
        <dbReference type="Proteomes" id="UP000324325"/>
    </source>
</evidence>
<dbReference type="AlphaFoldDB" id="A0A174J3N3"/>
<evidence type="ECO:0000313" key="5">
    <source>
        <dbReference type="EMBL" id="MSC59059.1"/>
    </source>
</evidence>
<evidence type="ECO:0000313" key="12">
    <source>
        <dbReference type="EMBL" id="RHL78696.1"/>
    </source>
</evidence>
<evidence type="ECO:0000313" key="18">
    <source>
        <dbReference type="Proteomes" id="UP000266698"/>
    </source>
</evidence>
<dbReference type="EMBL" id="QSAZ01000001">
    <property type="protein sequence ID" value="RGW89713.1"/>
    <property type="molecule type" value="Genomic_DNA"/>
</dbReference>
<dbReference type="EMBL" id="WKQP01000002">
    <property type="protein sequence ID" value="MSC59059.1"/>
    <property type="molecule type" value="Genomic_DNA"/>
</dbReference>